<dbReference type="EMBL" id="FNYR01000034">
    <property type="protein sequence ID" value="SEJ23959.1"/>
    <property type="molecule type" value="Genomic_DNA"/>
</dbReference>
<dbReference type="InterPro" id="IPR011006">
    <property type="entry name" value="CheY-like_superfamily"/>
</dbReference>
<protein>
    <submittedName>
        <fullName evidence="3">Two-component system, chemotaxis family, response regulator CheY</fullName>
    </submittedName>
</protein>
<dbReference type="Gene3D" id="3.40.50.2300">
    <property type="match status" value="1"/>
</dbReference>
<evidence type="ECO:0000313" key="4">
    <source>
        <dbReference type="Proteomes" id="UP000198888"/>
    </source>
</evidence>
<evidence type="ECO:0000313" key="3">
    <source>
        <dbReference type="EMBL" id="SEJ23959.1"/>
    </source>
</evidence>
<dbReference type="PANTHER" id="PTHR43228:SF1">
    <property type="entry name" value="TWO-COMPONENT RESPONSE REGULATOR ARR22"/>
    <property type="match status" value="1"/>
</dbReference>
<dbReference type="GeneID" id="35001298"/>
<dbReference type="Pfam" id="PF00072">
    <property type="entry name" value="Response_reg"/>
    <property type="match status" value="1"/>
</dbReference>
<organism evidence="3 4">
    <name type="scientific">Halohasta litchfieldiae</name>
    <dbReference type="NCBI Taxonomy" id="1073996"/>
    <lineage>
        <taxon>Archaea</taxon>
        <taxon>Methanobacteriati</taxon>
        <taxon>Methanobacteriota</taxon>
        <taxon>Stenosarchaea group</taxon>
        <taxon>Halobacteria</taxon>
        <taxon>Halobacteriales</taxon>
        <taxon>Haloferacaceae</taxon>
        <taxon>Halohasta</taxon>
    </lineage>
</organism>
<sequence>MSDRALVVDDSSFQRTIVSNTIEDWFDIVATAENGKEAIEQFKKERPDVVTMDIMMPEMDGITAVKNIKEISPETIIVMVTSVKQKQKMREAAKAGADGYVTKPVNTKKLRDEFADVLDWPAASQE</sequence>
<evidence type="ECO:0000256" key="1">
    <source>
        <dbReference type="PROSITE-ProRule" id="PRU00169"/>
    </source>
</evidence>
<dbReference type="PROSITE" id="PS50110">
    <property type="entry name" value="RESPONSE_REGULATORY"/>
    <property type="match status" value="1"/>
</dbReference>
<keyword evidence="4" id="KW-1185">Reference proteome</keyword>
<dbReference type="GO" id="GO:0000160">
    <property type="term" value="P:phosphorelay signal transduction system"/>
    <property type="evidence" value="ECO:0007669"/>
    <property type="project" value="InterPro"/>
</dbReference>
<accession>A0A2H4PYW6</accession>
<gene>
    <name evidence="3" type="ORF">SAMN05444271_13413</name>
</gene>
<keyword evidence="1" id="KW-0597">Phosphoprotein</keyword>
<dbReference type="AlphaFoldDB" id="A0A1H6X4A2"/>
<dbReference type="SMART" id="SM00448">
    <property type="entry name" value="REC"/>
    <property type="match status" value="1"/>
</dbReference>
<feature type="modified residue" description="4-aspartylphosphate" evidence="1">
    <location>
        <position position="53"/>
    </location>
</feature>
<dbReference type="PANTHER" id="PTHR43228">
    <property type="entry name" value="TWO-COMPONENT RESPONSE REGULATOR"/>
    <property type="match status" value="1"/>
</dbReference>
<evidence type="ECO:0000259" key="2">
    <source>
        <dbReference type="PROSITE" id="PS50110"/>
    </source>
</evidence>
<dbReference type="OrthoDB" id="2830at2157"/>
<dbReference type="KEGG" id="hae:halTADL_0478"/>
<dbReference type="RefSeq" id="WP_089673588.1">
    <property type="nucleotide sequence ID" value="NZ_CP024845.1"/>
</dbReference>
<dbReference type="SUPFAM" id="SSF52172">
    <property type="entry name" value="CheY-like"/>
    <property type="match status" value="1"/>
</dbReference>
<proteinExistence type="predicted"/>
<reference evidence="3 4" key="1">
    <citation type="submission" date="2016-10" db="EMBL/GenBank/DDBJ databases">
        <authorList>
            <person name="de Groot N.N."/>
        </authorList>
    </citation>
    <scope>NUCLEOTIDE SEQUENCE [LARGE SCALE GENOMIC DNA]</scope>
    <source>
        <strain evidence="3 4">DSM 22187</strain>
    </source>
</reference>
<accession>A0A1H6X4A2</accession>
<dbReference type="InterPro" id="IPR001789">
    <property type="entry name" value="Sig_transdc_resp-reg_receiver"/>
</dbReference>
<name>A0A1H6X4A2_9EURY</name>
<dbReference type="Proteomes" id="UP000198888">
    <property type="component" value="Unassembled WGS sequence"/>
</dbReference>
<dbReference type="InterPro" id="IPR052048">
    <property type="entry name" value="ST_Response_Regulator"/>
</dbReference>
<feature type="domain" description="Response regulatory" evidence="2">
    <location>
        <begin position="4"/>
        <end position="118"/>
    </location>
</feature>
<dbReference type="STRING" id="1073996.SAMN05444271_13413"/>